<dbReference type="SFLD" id="SFLDG01066">
    <property type="entry name" value="organic_radical-activating_enz"/>
    <property type="match status" value="1"/>
</dbReference>
<dbReference type="InterPro" id="IPR058240">
    <property type="entry name" value="rSAM_sf"/>
</dbReference>
<dbReference type="InterPro" id="IPR034457">
    <property type="entry name" value="Organic_radical-activating"/>
</dbReference>
<dbReference type="GO" id="GO:0046872">
    <property type="term" value="F:metal ion binding"/>
    <property type="evidence" value="ECO:0007669"/>
    <property type="project" value="UniProtKB-UniRule"/>
</dbReference>
<keyword evidence="7 9" id="KW-0408">Iron</keyword>
<evidence type="ECO:0000256" key="5">
    <source>
        <dbReference type="ARBA" id="ARBA00022723"/>
    </source>
</evidence>
<evidence type="ECO:0000256" key="6">
    <source>
        <dbReference type="ARBA" id="ARBA00023002"/>
    </source>
</evidence>
<evidence type="ECO:0000256" key="2">
    <source>
        <dbReference type="ARBA" id="ARBA00009777"/>
    </source>
</evidence>
<dbReference type="CDD" id="cd01335">
    <property type="entry name" value="Radical_SAM"/>
    <property type="match status" value="1"/>
</dbReference>
<dbReference type="GO" id="GO:0016829">
    <property type="term" value="F:lyase activity"/>
    <property type="evidence" value="ECO:0007669"/>
    <property type="project" value="UniProtKB-KW"/>
</dbReference>
<comment type="subcellular location">
    <subcellularLocation>
        <location evidence="9">Cytoplasm</location>
    </subcellularLocation>
</comment>
<keyword evidence="8 9" id="KW-0411">Iron-sulfur</keyword>
<sequence length="262" mass="29388">MTLKVHSYESMGTYDGPGLRLVVFLQGCPFRCLYCANPDTIPYEGGTETDITEILQMAIRQKPFFGKRGGVTFSGGEPTLQTKALIPLVEQLHENGINVCLDSNGGIWNSDVEKLLSLTDLVLLDVKEFNPQRHEALTGRSNSQTLRTAAWLQEHGKPFWLRYVLVPGYSDYEEDIRALGEHFGNLATSADRNSGAEESAGQDNGYSMIQKVEILPYHTLGINKYEALGQEYKLKNVPLNTKEQLQRAEKLFKEYFSCVVTN</sequence>
<dbReference type="NCBIfam" id="TIGR02493">
    <property type="entry name" value="PFLA"/>
    <property type="match status" value="1"/>
</dbReference>
<keyword evidence="11" id="KW-0670">Pyruvate</keyword>
<keyword evidence="3 9" id="KW-0004">4Fe-4S</keyword>
<dbReference type="AlphaFoldDB" id="A0A9D9HJL2"/>
<dbReference type="InterPro" id="IPR013785">
    <property type="entry name" value="Aldolase_TIM"/>
</dbReference>
<dbReference type="InterPro" id="IPR012838">
    <property type="entry name" value="PFL1_activating"/>
</dbReference>
<dbReference type="SFLD" id="SFLDG01067">
    <property type="entry name" value="SPASM/twitch_domain_containing"/>
    <property type="match status" value="1"/>
</dbReference>
<keyword evidence="11" id="KW-0456">Lyase</keyword>
<evidence type="ECO:0000256" key="9">
    <source>
        <dbReference type="RuleBase" id="RU362053"/>
    </source>
</evidence>
<dbReference type="GO" id="GO:0051539">
    <property type="term" value="F:4 iron, 4 sulfur cluster binding"/>
    <property type="evidence" value="ECO:0007669"/>
    <property type="project" value="UniProtKB-UniRule"/>
</dbReference>
<protein>
    <recommendedName>
        <fullName evidence="9">Pyruvate formate-lyase-activating enzyme</fullName>
        <ecNumber evidence="9">1.97.1.4</ecNumber>
    </recommendedName>
</protein>
<comment type="function">
    <text evidence="9">Activation of pyruvate formate-lyase under anaerobic conditions by generation of an organic free radical, using S-adenosylmethionine and reduced flavodoxin as cosubstrates to produce 5'-deoxy-adenosine.</text>
</comment>
<evidence type="ECO:0000256" key="7">
    <source>
        <dbReference type="ARBA" id="ARBA00023004"/>
    </source>
</evidence>
<evidence type="ECO:0000259" key="10">
    <source>
        <dbReference type="PROSITE" id="PS51918"/>
    </source>
</evidence>
<dbReference type="EC" id="1.97.1.4" evidence="9"/>
<keyword evidence="9" id="KW-0963">Cytoplasm</keyword>
<evidence type="ECO:0000256" key="8">
    <source>
        <dbReference type="ARBA" id="ARBA00023014"/>
    </source>
</evidence>
<dbReference type="PANTHER" id="PTHR30352">
    <property type="entry name" value="PYRUVATE FORMATE-LYASE-ACTIVATING ENZYME"/>
    <property type="match status" value="1"/>
</dbReference>
<dbReference type="GO" id="GO:0005737">
    <property type="term" value="C:cytoplasm"/>
    <property type="evidence" value="ECO:0007669"/>
    <property type="project" value="UniProtKB-SubCell"/>
</dbReference>
<comment type="similarity">
    <text evidence="2 9">Belongs to the organic radical-activating enzymes family.</text>
</comment>
<evidence type="ECO:0000313" key="12">
    <source>
        <dbReference type="Proteomes" id="UP000823617"/>
    </source>
</evidence>
<evidence type="ECO:0000313" key="11">
    <source>
        <dbReference type="EMBL" id="MBO8455040.1"/>
    </source>
</evidence>
<dbReference type="Gene3D" id="3.20.20.70">
    <property type="entry name" value="Aldolase class I"/>
    <property type="match status" value="1"/>
</dbReference>
<evidence type="ECO:0000256" key="4">
    <source>
        <dbReference type="ARBA" id="ARBA00022691"/>
    </source>
</evidence>
<reference evidence="11" key="1">
    <citation type="submission" date="2020-10" db="EMBL/GenBank/DDBJ databases">
        <authorList>
            <person name="Gilroy R."/>
        </authorList>
    </citation>
    <scope>NUCLEOTIDE SEQUENCE</scope>
    <source>
        <strain evidence="11">B1-3475</strain>
    </source>
</reference>
<dbReference type="EMBL" id="JADIMK010000010">
    <property type="protein sequence ID" value="MBO8455040.1"/>
    <property type="molecule type" value="Genomic_DNA"/>
</dbReference>
<dbReference type="InterPro" id="IPR001989">
    <property type="entry name" value="Radical_activat_CS"/>
</dbReference>
<evidence type="ECO:0000256" key="3">
    <source>
        <dbReference type="ARBA" id="ARBA00022485"/>
    </source>
</evidence>
<evidence type="ECO:0000256" key="1">
    <source>
        <dbReference type="ARBA" id="ARBA00002918"/>
    </source>
</evidence>
<dbReference type="PROSITE" id="PS51918">
    <property type="entry name" value="RADICAL_SAM"/>
    <property type="match status" value="1"/>
</dbReference>
<dbReference type="GO" id="GO:0043365">
    <property type="term" value="F:[formate-C-acetyltransferase]-activating enzyme activity"/>
    <property type="evidence" value="ECO:0007669"/>
    <property type="project" value="UniProtKB-UniRule"/>
</dbReference>
<name>A0A9D9HJL2_9BACT</name>
<keyword evidence="6 9" id="KW-0560">Oxidoreductase</keyword>
<comment type="function">
    <text evidence="1">Activation of pyruvate formate-lyase 1 under anaerobic conditions by generation of an organic free radical, using S-adenosylmethionine and reduced flavodoxin as cosubstrates to produce 5'-deoxy-adenosine.</text>
</comment>
<dbReference type="Pfam" id="PF04055">
    <property type="entry name" value="Radical_SAM"/>
    <property type="match status" value="1"/>
</dbReference>
<proteinExistence type="inferred from homology"/>
<comment type="caution">
    <text evidence="11">The sequence shown here is derived from an EMBL/GenBank/DDBJ whole genome shotgun (WGS) entry which is preliminary data.</text>
</comment>
<comment type="cofactor">
    <cofactor evidence="9">
        <name>[4Fe-4S] cluster</name>
        <dbReference type="ChEBI" id="CHEBI:49883"/>
    </cofactor>
    <text evidence="9">Binds 1 [4Fe-4S] cluster. The cluster is coordinated with 3 cysteines and an exchangeable S-adenosyl-L-methionine.</text>
</comment>
<dbReference type="Proteomes" id="UP000823617">
    <property type="component" value="Unassembled WGS sequence"/>
</dbReference>
<accession>A0A9D9HJL2</accession>
<dbReference type="SUPFAM" id="SSF102114">
    <property type="entry name" value="Radical SAM enzymes"/>
    <property type="match status" value="1"/>
</dbReference>
<keyword evidence="4 9" id="KW-0949">S-adenosyl-L-methionine</keyword>
<comment type="catalytic activity">
    <reaction evidence="9">
        <text>glycyl-[formate C-acetyltransferase] + reduced [flavodoxin] + S-adenosyl-L-methionine = glycin-2-yl radical-[formate C-acetyltransferase] + semiquinone [flavodoxin] + 5'-deoxyadenosine + L-methionine + H(+)</text>
        <dbReference type="Rhea" id="RHEA:19225"/>
        <dbReference type="Rhea" id="RHEA-COMP:10622"/>
        <dbReference type="Rhea" id="RHEA-COMP:12190"/>
        <dbReference type="Rhea" id="RHEA-COMP:12191"/>
        <dbReference type="Rhea" id="RHEA-COMP:14480"/>
        <dbReference type="ChEBI" id="CHEBI:15378"/>
        <dbReference type="ChEBI" id="CHEBI:17319"/>
        <dbReference type="ChEBI" id="CHEBI:29947"/>
        <dbReference type="ChEBI" id="CHEBI:32722"/>
        <dbReference type="ChEBI" id="CHEBI:57618"/>
        <dbReference type="ChEBI" id="CHEBI:57844"/>
        <dbReference type="ChEBI" id="CHEBI:59789"/>
        <dbReference type="ChEBI" id="CHEBI:140311"/>
        <dbReference type="EC" id="1.97.1.4"/>
    </reaction>
</comment>
<reference evidence="11" key="2">
    <citation type="journal article" date="2021" name="PeerJ">
        <title>Extensive microbial diversity within the chicken gut microbiome revealed by metagenomics and culture.</title>
        <authorList>
            <person name="Gilroy R."/>
            <person name="Ravi A."/>
            <person name="Getino M."/>
            <person name="Pursley I."/>
            <person name="Horton D.L."/>
            <person name="Alikhan N.F."/>
            <person name="Baker D."/>
            <person name="Gharbi K."/>
            <person name="Hall N."/>
            <person name="Watson M."/>
            <person name="Adriaenssens E.M."/>
            <person name="Foster-Nyarko E."/>
            <person name="Jarju S."/>
            <person name="Secka A."/>
            <person name="Antonio M."/>
            <person name="Oren A."/>
            <person name="Chaudhuri R.R."/>
            <person name="La Ragione R."/>
            <person name="Hildebrand F."/>
            <person name="Pallen M.J."/>
        </authorList>
    </citation>
    <scope>NUCLEOTIDE SEQUENCE</scope>
    <source>
        <strain evidence="11">B1-3475</strain>
    </source>
</reference>
<feature type="domain" description="Radical SAM core" evidence="10">
    <location>
        <begin position="14"/>
        <end position="254"/>
    </location>
</feature>
<dbReference type="InterPro" id="IPR007197">
    <property type="entry name" value="rSAM"/>
</dbReference>
<dbReference type="SFLD" id="SFLDS00029">
    <property type="entry name" value="Radical_SAM"/>
    <property type="match status" value="1"/>
</dbReference>
<keyword evidence="5 9" id="KW-0479">Metal-binding</keyword>
<dbReference type="PANTHER" id="PTHR30352:SF5">
    <property type="entry name" value="PYRUVATE FORMATE-LYASE 1-ACTIVATING ENZYME"/>
    <property type="match status" value="1"/>
</dbReference>
<gene>
    <name evidence="11" type="primary">pflA</name>
    <name evidence="11" type="ORF">IAC08_01375</name>
</gene>
<dbReference type="PROSITE" id="PS01087">
    <property type="entry name" value="RADICAL_ACTIVATING"/>
    <property type="match status" value="1"/>
</dbReference>
<organism evidence="11 12">
    <name type="scientific">Candidatus Cryptobacteroides intestinigallinarum</name>
    <dbReference type="NCBI Taxonomy" id="2840767"/>
    <lineage>
        <taxon>Bacteria</taxon>
        <taxon>Pseudomonadati</taxon>
        <taxon>Bacteroidota</taxon>
        <taxon>Bacteroidia</taxon>
        <taxon>Bacteroidales</taxon>
        <taxon>Candidatus Cryptobacteroides</taxon>
    </lineage>
</organism>